<dbReference type="InterPro" id="IPR020846">
    <property type="entry name" value="MFS_dom"/>
</dbReference>
<evidence type="ECO:0000259" key="7">
    <source>
        <dbReference type="PROSITE" id="PS50850"/>
    </source>
</evidence>
<dbReference type="InterPro" id="IPR036259">
    <property type="entry name" value="MFS_trans_sf"/>
</dbReference>
<feature type="transmembrane region" description="Helical" evidence="6">
    <location>
        <begin position="287"/>
        <end position="308"/>
    </location>
</feature>
<dbReference type="EMBL" id="JBGBPY010000001">
    <property type="protein sequence ID" value="MEY2183620.1"/>
    <property type="molecule type" value="Genomic_DNA"/>
</dbReference>
<dbReference type="Pfam" id="PF07690">
    <property type="entry name" value="MFS_1"/>
    <property type="match status" value="1"/>
</dbReference>
<reference evidence="8 9" key="1">
    <citation type="submission" date="2024-07" db="EMBL/GenBank/DDBJ databases">
        <title>Molecular mechanisms and environmental adaptations of flagellar loss and biofilm growth of Rhodanobacter under environmental stress.</title>
        <authorList>
            <person name="Chen M."/>
        </authorList>
    </citation>
    <scope>NUCLEOTIDE SEQUENCE [LARGE SCALE GENOMIC DNA]</scope>
    <source>
        <strain evidence="8 9">RS22</strain>
    </source>
</reference>
<comment type="caution">
    <text evidence="8">The sequence shown here is derived from an EMBL/GenBank/DDBJ whole genome shotgun (WGS) entry which is preliminary data.</text>
</comment>
<keyword evidence="3 6" id="KW-0812">Transmembrane</keyword>
<dbReference type="InterPro" id="IPR011701">
    <property type="entry name" value="MFS"/>
</dbReference>
<evidence type="ECO:0000256" key="4">
    <source>
        <dbReference type="ARBA" id="ARBA00022989"/>
    </source>
</evidence>
<gene>
    <name evidence="8" type="primary">fucP</name>
    <name evidence="8" type="ORF">AB7878_14450</name>
</gene>
<feature type="transmembrane region" description="Helical" evidence="6">
    <location>
        <begin position="87"/>
        <end position="105"/>
    </location>
</feature>
<evidence type="ECO:0000313" key="8">
    <source>
        <dbReference type="EMBL" id="MEY2183620.1"/>
    </source>
</evidence>
<evidence type="ECO:0000256" key="3">
    <source>
        <dbReference type="ARBA" id="ARBA00022692"/>
    </source>
</evidence>
<feature type="transmembrane region" description="Helical" evidence="6">
    <location>
        <begin position="256"/>
        <end position="275"/>
    </location>
</feature>
<dbReference type="PANTHER" id="PTHR43702">
    <property type="entry name" value="L-FUCOSE-PROTON SYMPORTER"/>
    <property type="match status" value="1"/>
</dbReference>
<evidence type="ECO:0000256" key="1">
    <source>
        <dbReference type="ARBA" id="ARBA00004429"/>
    </source>
</evidence>
<dbReference type="CDD" id="cd17394">
    <property type="entry name" value="MFS_FucP_like"/>
    <property type="match status" value="1"/>
</dbReference>
<evidence type="ECO:0000313" key="9">
    <source>
        <dbReference type="Proteomes" id="UP001562159"/>
    </source>
</evidence>
<feature type="transmembrane region" description="Helical" evidence="6">
    <location>
        <begin position="404"/>
        <end position="423"/>
    </location>
</feature>
<sequence length="434" mass="46404">MTESPATPVATAPQGVRRWLPLFLIVGLFFLWGGANNLNDVLIAQFKLAFVLDDFQAGLVQSAFYLGYFLVAMPAAMFMRRYGYKEAVVLGLVLYGAGALLFWPAAQLRTYGLFLFALFVIATGLAFLETSANPLMTVLGPREGAARRLNFAQAFNPLGSIAGVLIGKHFILAGAEHTPAQLAAMSAAERDAYFTTATHAVQWPYLCIGLVVLAWAVLVLVMRFPAVAAPHVLTTRATGRDGALARLLRDRGFTSAMAAQFFYVGAQVGVWSYTIRYVQSSMPGTSAHAAASFILAALACFMAGRFVGTALMKFLAPVRLLLAFAAINVVLTLYALLQPGFSGAVALVACSFFMSVMYPTIFALGVEGMDDDERKLGSALLVMTIIGGAVLTAAMGAVSDVAGIARALAVPALSFAVVAWFAWRQLKHARAEER</sequence>
<evidence type="ECO:0000256" key="6">
    <source>
        <dbReference type="SAM" id="Phobius"/>
    </source>
</evidence>
<feature type="transmembrane region" description="Helical" evidence="6">
    <location>
        <begin position="149"/>
        <end position="171"/>
    </location>
</feature>
<dbReference type="PROSITE" id="PS50850">
    <property type="entry name" value="MFS"/>
    <property type="match status" value="1"/>
</dbReference>
<comment type="subcellular location">
    <subcellularLocation>
        <location evidence="1">Cell inner membrane</location>
        <topology evidence="1">Multi-pass membrane protein</topology>
    </subcellularLocation>
</comment>
<dbReference type="NCBIfam" id="TIGR00885">
    <property type="entry name" value="fucP"/>
    <property type="match status" value="1"/>
</dbReference>
<keyword evidence="5 6" id="KW-0472">Membrane</keyword>
<feature type="domain" description="Major facilitator superfamily (MFS) profile" evidence="7">
    <location>
        <begin position="20"/>
        <end position="427"/>
    </location>
</feature>
<feature type="transmembrane region" description="Helical" evidence="6">
    <location>
        <begin position="343"/>
        <end position="366"/>
    </location>
</feature>
<dbReference type="Proteomes" id="UP001562159">
    <property type="component" value="Unassembled WGS sequence"/>
</dbReference>
<name>A0ABV4AUR0_9GAMM</name>
<dbReference type="PANTHER" id="PTHR43702:SF11">
    <property type="entry name" value="L-FUCOSE-PROTON SYMPORTER"/>
    <property type="match status" value="1"/>
</dbReference>
<feature type="transmembrane region" description="Helical" evidence="6">
    <location>
        <begin position="19"/>
        <end position="35"/>
    </location>
</feature>
<feature type="transmembrane region" description="Helical" evidence="6">
    <location>
        <begin position="203"/>
        <end position="221"/>
    </location>
</feature>
<accession>A0ABV4AUR0</accession>
<keyword evidence="2" id="KW-1003">Cell membrane</keyword>
<feature type="transmembrane region" description="Helical" evidence="6">
    <location>
        <begin position="55"/>
        <end position="75"/>
    </location>
</feature>
<feature type="transmembrane region" description="Helical" evidence="6">
    <location>
        <begin position="111"/>
        <end position="128"/>
    </location>
</feature>
<organism evidence="8 9">
    <name type="scientific">Rhodanobacter humi</name>
    <dbReference type="NCBI Taxonomy" id="1888173"/>
    <lineage>
        <taxon>Bacteria</taxon>
        <taxon>Pseudomonadati</taxon>
        <taxon>Pseudomonadota</taxon>
        <taxon>Gammaproteobacteria</taxon>
        <taxon>Lysobacterales</taxon>
        <taxon>Rhodanobacteraceae</taxon>
        <taxon>Rhodanobacter</taxon>
    </lineage>
</organism>
<feature type="transmembrane region" description="Helical" evidence="6">
    <location>
        <begin position="320"/>
        <end position="337"/>
    </location>
</feature>
<evidence type="ECO:0000256" key="5">
    <source>
        <dbReference type="ARBA" id="ARBA00023136"/>
    </source>
</evidence>
<feature type="transmembrane region" description="Helical" evidence="6">
    <location>
        <begin position="378"/>
        <end position="398"/>
    </location>
</feature>
<proteinExistence type="predicted"/>
<dbReference type="InterPro" id="IPR005275">
    <property type="entry name" value="Lfuc_symporter_FucP"/>
</dbReference>
<keyword evidence="9" id="KW-1185">Reference proteome</keyword>
<dbReference type="Gene3D" id="1.20.1250.20">
    <property type="entry name" value="MFS general substrate transporter like domains"/>
    <property type="match status" value="2"/>
</dbReference>
<dbReference type="SUPFAM" id="SSF103473">
    <property type="entry name" value="MFS general substrate transporter"/>
    <property type="match status" value="1"/>
</dbReference>
<keyword evidence="4 6" id="KW-1133">Transmembrane helix</keyword>
<dbReference type="InterPro" id="IPR050375">
    <property type="entry name" value="MFS_TsgA-like"/>
</dbReference>
<protein>
    <submittedName>
        <fullName evidence="8">L-fucose:H+ symporter permease</fullName>
    </submittedName>
</protein>
<evidence type="ECO:0000256" key="2">
    <source>
        <dbReference type="ARBA" id="ARBA00022475"/>
    </source>
</evidence>